<protein>
    <submittedName>
        <fullName evidence="1">Uncharacterized protein</fullName>
    </submittedName>
</protein>
<dbReference type="AlphaFoldDB" id="A0A0R2A1G5"/>
<gene>
    <name evidence="1" type="ORF">FC26_GL002271</name>
</gene>
<dbReference type="STRING" id="1423813.FC26_GL002271"/>
<evidence type="ECO:0000313" key="1">
    <source>
        <dbReference type="EMBL" id="KRM61054.1"/>
    </source>
</evidence>
<dbReference type="RefSeq" id="WP_157061134.1">
    <property type="nucleotide sequence ID" value="NZ_AYYY01000043.1"/>
</dbReference>
<evidence type="ECO:0000313" key="2">
    <source>
        <dbReference type="Proteomes" id="UP000051733"/>
    </source>
</evidence>
<sequence>MNKSQLVEDLMSFRPDLKRSFLEGFGTDTLNNMLTIERNRVADEVAEMAMESFA</sequence>
<accession>A0A0R2A1G5</accession>
<proteinExistence type="predicted"/>
<reference evidence="1 2" key="1">
    <citation type="journal article" date="2015" name="Genome Announc.">
        <title>Expanding the biotechnology potential of lactobacilli through comparative genomics of 213 strains and associated genera.</title>
        <authorList>
            <person name="Sun Z."/>
            <person name="Harris H.M."/>
            <person name="McCann A."/>
            <person name="Guo C."/>
            <person name="Argimon S."/>
            <person name="Zhang W."/>
            <person name="Yang X."/>
            <person name="Jeffery I.B."/>
            <person name="Cooney J.C."/>
            <person name="Kagawa T.F."/>
            <person name="Liu W."/>
            <person name="Song Y."/>
            <person name="Salvetti E."/>
            <person name="Wrobel A."/>
            <person name="Rasinkangas P."/>
            <person name="Parkhill J."/>
            <person name="Rea M.C."/>
            <person name="O'Sullivan O."/>
            <person name="Ritari J."/>
            <person name="Douillard F.P."/>
            <person name="Paul Ross R."/>
            <person name="Yang R."/>
            <person name="Briner A.E."/>
            <person name="Felis G.E."/>
            <person name="de Vos W.M."/>
            <person name="Barrangou R."/>
            <person name="Klaenhammer T.R."/>
            <person name="Caufield P.W."/>
            <person name="Cui Y."/>
            <person name="Zhang H."/>
            <person name="O'Toole P.W."/>
        </authorList>
    </citation>
    <scope>NUCLEOTIDE SEQUENCE [LARGE SCALE GENOMIC DNA]</scope>
    <source>
        <strain evidence="1 2">DSM 20634</strain>
    </source>
</reference>
<name>A0A0R2A1G5_9LACO</name>
<organism evidence="1 2">
    <name type="scientific">Paucilactobacillus vaccinostercus DSM 20634</name>
    <dbReference type="NCBI Taxonomy" id="1423813"/>
    <lineage>
        <taxon>Bacteria</taxon>
        <taxon>Bacillati</taxon>
        <taxon>Bacillota</taxon>
        <taxon>Bacilli</taxon>
        <taxon>Lactobacillales</taxon>
        <taxon>Lactobacillaceae</taxon>
        <taxon>Paucilactobacillus</taxon>
    </lineage>
</organism>
<dbReference type="Proteomes" id="UP000051733">
    <property type="component" value="Unassembled WGS sequence"/>
</dbReference>
<dbReference type="PATRIC" id="fig|1423813.3.peg.2314"/>
<comment type="caution">
    <text evidence="1">The sequence shown here is derived from an EMBL/GenBank/DDBJ whole genome shotgun (WGS) entry which is preliminary data.</text>
</comment>
<keyword evidence="2" id="KW-1185">Reference proteome</keyword>
<dbReference type="EMBL" id="AYYY01000043">
    <property type="protein sequence ID" value="KRM61054.1"/>
    <property type="molecule type" value="Genomic_DNA"/>
</dbReference>